<proteinExistence type="predicted"/>
<dbReference type="Proteomes" id="UP000436088">
    <property type="component" value="Unassembled WGS sequence"/>
</dbReference>
<sequence length="68" mass="7333">MKTEKKVKMYHSIEEILCVIDEARKGGEGPKFGNGLLGGSMDLDDDLDADADIGDLETSGDFVCVLRA</sequence>
<reference evidence="1" key="1">
    <citation type="submission" date="2019-09" db="EMBL/GenBank/DDBJ databases">
        <title>Draft genome information of white flower Hibiscus syriacus.</title>
        <authorList>
            <person name="Kim Y.-M."/>
        </authorList>
    </citation>
    <scope>NUCLEOTIDE SEQUENCE [LARGE SCALE GENOMIC DNA]</scope>
    <source>
        <strain evidence="1">YM2019G1</strain>
    </source>
</reference>
<keyword evidence="2" id="KW-1185">Reference proteome</keyword>
<organism evidence="1 2">
    <name type="scientific">Hibiscus syriacus</name>
    <name type="common">Rose of Sharon</name>
    <dbReference type="NCBI Taxonomy" id="106335"/>
    <lineage>
        <taxon>Eukaryota</taxon>
        <taxon>Viridiplantae</taxon>
        <taxon>Streptophyta</taxon>
        <taxon>Embryophyta</taxon>
        <taxon>Tracheophyta</taxon>
        <taxon>Spermatophyta</taxon>
        <taxon>Magnoliopsida</taxon>
        <taxon>eudicotyledons</taxon>
        <taxon>Gunneridae</taxon>
        <taxon>Pentapetalae</taxon>
        <taxon>rosids</taxon>
        <taxon>malvids</taxon>
        <taxon>Malvales</taxon>
        <taxon>Malvaceae</taxon>
        <taxon>Malvoideae</taxon>
        <taxon>Hibiscus</taxon>
    </lineage>
</organism>
<accession>A0A6A2ZQJ4</accession>
<protein>
    <submittedName>
        <fullName evidence="1">Uncharacterized protein</fullName>
    </submittedName>
</protein>
<comment type="caution">
    <text evidence="1">The sequence shown here is derived from an EMBL/GenBank/DDBJ whole genome shotgun (WGS) entry which is preliminary data.</text>
</comment>
<name>A0A6A2ZQJ4_HIBSY</name>
<dbReference type="EMBL" id="VEPZ02001112">
    <property type="protein sequence ID" value="KAE8694073.1"/>
    <property type="molecule type" value="Genomic_DNA"/>
</dbReference>
<gene>
    <name evidence="1" type="ORF">F3Y22_tig00110788pilonHSYRG00388</name>
</gene>
<evidence type="ECO:0000313" key="1">
    <source>
        <dbReference type="EMBL" id="KAE8694073.1"/>
    </source>
</evidence>
<evidence type="ECO:0000313" key="2">
    <source>
        <dbReference type="Proteomes" id="UP000436088"/>
    </source>
</evidence>
<dbReference type="AlphaFoldDB" id="A0A6A2ZQJ4"/>